<keyword evidence="2" id="KW-1185">Reference proteome</keyword>
<proteinExistence type="predicted"/>
<dbReference type="PANTHER" id="PTHR30121:SF6">
    <property type="entry name" value="SLR6007 PROTEIN"/>
    <property type="match status" value="1"/>
</dbReference>
<dbReference type="Gene3D" id="3.40.50.300">
    <property type="entry name" value="P-loop containing nucleotide triphosphate hydrolases"/>
    <property type="match status" value="2"/>
</dbReference>
<evidence type="ECO:0008006" key="3">
    <source>
        <dbReference type="Google" id="ProtNLM"/>
    </source>
</evidence>
<reference evidence="1" key="1">
    <citation type="submission" date="2023-03" db="EMBL/GenBank/DDBJ databases">
        <title>Actinorhabdospora filicis NBRC 111898.</title>
        <authorList>
            <person name="Ichikawa N."/>
            <person name="Sato H."/>
            <person name="Tonouchi N."/>
        </authorList>
    </citation>
    <scope>NUCLEOTIDE SEQUENCE</scope>
    <source>
        <strain evidence="1">NBRC 111898</strain>
    </source>
</reference>
<sequence>MTAVVLTTIPRLAAGPGDVRAGRSMRLAAVVAAYHRALATGEAFTLGWRRMRPGGDVDVIISGVESTPADEGVRVSYPPGAAGRKADLNAFFGVVPAWTHLEIVTEQLGVVPGAAPEQAAPDLHLGLLSAWTGPFAWYVTATPVAPSTVDELAAGAQNRLRSARANTTMADAVLAAEREEALHRQLSTAGAAGMWELRVSAGAASTVESAQVAGLLAVSTDLAGLPYALRPSSTASPAVATSELLAALAAVPAIEVPGVRLVTPPMFDVTPETRGREGVDVGAVLDAALSPGEALRLPFGSLNRHAFVTGATGGGKSQTTRHLLEQATGAGLTWLVIEPAKAEYRAMAARVDDDVLVVRPGDLASIPAGLNPLEPEPGFPLQTHADLLKALFLATFDGDEPFPQVLAAALARVYESTFDMVLSEPLRVGASPRWPDLGDLQSAADAVVQTLGYGKEISDNVRGFIKVRLSSLRLGTAGRFLDGGHAIDFGELLRHNVVIELEDIGDDRDKAFLMGTVLIRLIEHLRMNPAPRGVLRHLTVIEEAHRLLRKPEGGGAAARAVEMFADMLAEVRAYGEGLVVADQIPAKLVPDVIKNTAVKFLHRLPAEEDRLAVGATMNLTPEQSEYVVSLSPGRAAVFADGMDRPILVQMPDGSASELSGTAHVPPDALVPGRPAGCATGCACTLRDITLARRLVADPRVTAWAEHMLRAHLTPRPTPLPGPAMLAELAADPRTSCAIAHAVEDALAARRTLLDRPGPLGAHLASVMRAQLTGADPCALAETTWAAPPGTSREAIDFGTRSPSGIERATGLTRHDPGVGGALRALNAHFTRGPWST</sequence>
<dbReference type="PANTHER" id="PTHR30121">
    <property type="entry name" value="UNCHARACTERIZED PROTEIN YJGR-RELATED"/>
    <property type="match status" value="1"/>
</dbReference>
<accession>A0A9W6SKT5</accession>
<dbReference type="InterPro" id="IPR027417">
    <property type="entry name" value="P-loop_NTPase"/>
</dbReference>
<protein>
    <recommendedName>
        <fullName evidence="3">ATP-binding protein</fullName>
    </recommendedName>
</protein>
<comment type="caution">
    <text evidence="1">The sequence shown here is derived from an EMBL/GenBank/DDBJ whole genome shotgun (WGS) entry which is preliminary data.</text>
</comment>
<dbReference type="AlphaFoldDB" id="A0A9W6SKT5"/>
<dbReference type="Proteomes" id="UP001165079">
    <property type="component" value="Unassembled WGS sequence"/>
</dbReference>
<dbReference type="SUPFAM" id="SSF52540">
    <property type="entry name" value="P-loop containing nucleoside triphosphate hydrolases"/>
    <property type="match status" value="1"/>
</dbReference>
<dbReference type="RefSeq" id="WP_285662615.1">
    <property type="nucleotide sequence ID" value="NZ_BSTX01000001.1"/>
</dbReference>
<organism evidence="1 2">
    <name type="scientific">Actinorhabdospora filicis</name>
    <dbReference type="NCBI Taxonomy" id="1785913"/>
    <lineage>
        <taxon>Bacteria</taxon>
        <taxon>Bacillati</taxon>
        <taxon>Actinomycetota</taxon>
        <taxon>Actinomycetes</taxon>
        <taxon>Micromonosporales</taxon>
        <taxon>Micromonosporaceae</taxon>
        <taxon>Actinorhabdospora</taxon>
    </lineage>
</organism>
<dbReference type="InterPro" id="IPR051162">
    <property type="entry name" value="T4SS_component"/>
</dbReference>
<evidence type="ECO:0000313" key="2">
    <source>
        <dbReference type="Proteomes" id="UP001165079"/>
    </source>
</evidence>
<gene>
    <name evidence="1" type="ORF">Afil01_23210</name>
</gene>
<dbReference type="EMBL" id="BSTX01000001">
    <property type="protein sequence ID" value="GLZ77514.1"/>
    <property type="molecule type" value="Genomic_DNA"/>
</dbReference>
<name>A0A9W6SKT5_9ACTN</name>
<evidence type="ECO:0000313" key="1">
    <source>
        <dbReference type="EMBL" id="GLZ77514.1"/>
    </source>
</evidence>